<dbReference type="AlphaFoldDB" id="A0A7J8R189"/>
<evidence type="ECO:0000313" key="2">
    <source>
        <dbReference type="Proteomes" id="UP000593561"/>
    </source>
</evidence>
<keyword evidence="2" id="KW-1185">Reference proteome</keyword>
<protein>
    <submittedName>
        <fullName evidence="1">Uncharacterized protein</fullName>
    </submittedName>
</protein>
<reference evidence="1 2" key="1">
    <citation type="journal article" date="2019" name="Genome Biol. Evol.">
        <title>Insights into the evolution of the New World diploid cottons (Gossypium, subgenus Houzingenia) based on genome sequencing.</title>
        <authorList>
            <person name="Grover C.E."/>
            <person name="Arick M.A. 2nd"/>
            <person name="Thrash A."/>
            <person name="Conover J.L."/>
            <person name="Sanders W.S."/>
            <person name="Peterson D.G."/>
            <person name="Frelichowski J.E."/>
            <person name="Scheffler J.A."/>
            <person name="Scheffler B.E."/>
            <person name="Wendel J.F."/>
        </authorList>
    </citation>
    <scope>NUCLEOTIDE SEQUENCE [LARGE SCALE GENOMIC DNA]</scope>
    <source>
        <strain evidence="1">27</strain>
        <tissue evidence="1">Leaf</tissue>
    </source>
</reference>
<comment type="caution">
    <text evidence="1">The sequence shown here is derived from an EMBL/GenBank/DDBJ whole genome shotgun (WGS) entry which is preliminary data.</text>
</comment>
<accession>A0A7J8R189</accession>
<name>A0A7J8R189_GOSDV</name>
<dbReference type="Proteomes" id="UP000593561">
    <property type="component" value="Unassembled WGS sequence"/>
</dbReference>
<evidence type="ECO:0000313" key="1">
    <source>
        <dbReference type="EMBL" id="MBA0607122.1"/>
    </source>
</evidence>
<organism evidence="1 2">
    <name type="scientific">Gossypium davidsonii</name>
    <name type="common">Davidson's cotton</name>
    <name type="synonym">Gossypium klotzschianum subsp. davidsonii</name>
    <dbReference type="NCBI Taxonomy" id="34287"/>
    <lineage>
        <taxon>Eukaryota</taxon>
        <taxon>Viridiplantae</taxon>
        <taxon>Streptophyta</taxon>
        <taxon>Embryophyta</taxon>
        <taxon>Tracheophyta</taxon>
        <taxon>Spermatophyta</taxon>
        <taxon>Magnoliopsida</taxon>
        <taxon>eudicotyledons</taxon>
        <taxon>Gunneridae</taxon>
        <taxon>Pentapetalae</taxon>
        <taxon>rosids</taxon>
        <taxon>malvids</taxon>
        <taxon>Malvales</taxon>
        <taxon>Malvaceae</taxon>
        <taxon>Malvoideae</taxon>
        <taxon>Gossypium</taxon>
    </lineage>
</organism>
<sequence length="69" mass="8108">MGSHQLFIVDDFKLVRTKEEQNKEVIEEYIELVECFVVVEQMAVSREEVFATMHNEGQVFAQQIKDICE</sequence>
<dbReference type="EMBL" id="JABFAC010000002">
    <property type="protein sequence ID" value="MBA0607122.1"/>
    <property type="molecule type" value="Genomic_DNA"/>
</dbReference>
<gene>
    <name evidence="1" type="ORF">Godav_019469</name>
</gene>
<proteinExistence type="predicted"/>